<keyword evidence="3" id="KW-1185">Reference proteome</keyword>
<sequence>MKQNNKMKKVLIAGFLSVAVVTSIPTSFLYYQNIITADAASKYISKTKAKSIALKNAGLKASEVEFTKVKLDKDDGVVVYEIEFYKGTREYSYEINAKSGKILKKEIEKEKQERETNSYIGKSKAKQIALKHAGLKASEVDYIKVKLDKDDGVAVYEVEFYNKNKEYSYEINAKTGKIIEWESEYED</sequence>
<dbReference type="Gene3D" id="3.10.450.40">
    <property type="match status" value="2"/>
</dbReference>
<feature type="domain" description="PepSY" evidence="1">
    <location>
        <begin position="44"/>
        <end position="106"/>
    </location>
</feature>
<proteinExistence type="predicted"/>
<gene>
    <name evidence="2" type="ORF">FYJ58_00880</name>
</gene>
<dbReference type="InterPro" id="IPR025711">
    <property type="entry name" value="PepSY"/>
</dbReference>
<evidence type="ECO:0000313" key="2">
    <source>
        <dbReference type="EMBL" id="MSS62447.1"/>
    </source>
</evidence>
<comment type="caution">
    <text evidence="2">The sequence shown here is derived from an EMBL/GenBank/DDBJ whole genome shotgun (WGS) entry which is preliminary data.</text>
</comment>
<organism evidence="2 3">
    <name type="scientific">Velocimicrobium porci</name>
    <dbReference type="NCBI Taxonomy" id="2606634"/>
    <lineage>
        <taxon>Bacteria</taxon>
        <taxon>Bacillati</taxon>
        <taxon>Bacillota</taxon>
        <taxon>Clostridia</taxon>
        <taxon>Lachnospirales</taxon>
        <taxon>Lachnospiraceae</taxon>
        <taxon>Velocimicrobium</taxon>
    </lineage>
</organism>
<protein>
    <submittedName>
        <fullName evidence="2">Peptidase</fullName>
    </submittedName>
</protein>
<accession>A0A6L5XVB3</accession>
<evidence type="ECO:0000313" key="3">
    <source>
        <dbReference type="Proteomes" id="UP000482209"/>
    </source>
</evidence>
<reference evidence="2 3" key="1">
    <citation type="submission" date="2019-08" db="EMBL/GenBank/DDBJ databases">
        <title>In-depth cultivation of the pig gut microbiome towards novel bacterial diversity and tailored functional studies.</title>
        <authorList>
            <person name="Wylensek D."/>
            <person name="Hitch T.C.A."/>
            <person name="Clavel T."/>
        </authorList>
    </citation>
    <scope>NUCLEOTIDE SEQUENCE [LARGE SCALE GENOMIC DNA]</scope>
    <source>
        <strain evidence="2 3">WCA-693-APC-MOT-I</strain>
    </source>
</reference>
<dbReference type="Proteomes" id="UP000482209">
    <property type="component" value="Unassembled WGS sequence"/>
</dbReference>
<evidence type="ECO:0000259" key="1">
    <source>
        <dbReference type="Pfam" id="PF03413"/>
    </source>
</evidence>
<dbReference type="RefSeq" id="WP_154515849.1">
    <property type="nucleotide sequence ID" value="NZ_VUMT01000001.1"/>
</dbReference>
<dbReference type="Pfam" id="PF03413">
    <property type="entry name" value="PepSY"/>
    <property type="match status" value="2"/>
</dbReference>
<name>A0A6L5XVB3_9FIRM</name>
<dbReference type="EMBL" id="VUMT01000001">
    <property type="protein sequence ID" value="MSS62447.1"/>
    <property type="molecule type" value="Genomic_DNA"/>
</dbReference>
<dbReference type="AlphaFoldDB" id="A0A6L5XVB3"/>
<feature type="domain" description="PepSY" evidence="1">
    <location>
        <begin position="120"/>
        <end position="181"/>
    </location>
</feature>